<sequence length="701" mass="75475">MLFSPILCELGLCSGYVLELVLAFWPDRVAEPIIRFGEIARISGVILAIFESWWGAILMIGRNADHLEDGEVVGLCDKGQAMGKDSKRTTASGGKVYLEKGVMSDVDNGAVREYGETNGDDTTEDGQSEDHEVVLENVEEGEVGDRENQASAGSYTVYHSLKEDTGEVLTGTKRRRTISHKDKDCEIPRSPSLEDLFGLHSADWEDESDDNDWSPVSALNLRPHWFCINCTMKNSEDLTHCGKCGESMKSEILTRGHLSSQTEPAPSPSSTQTASEIGLFKGNLPGLNTSAGLFLNTAGATKSRRTVIGFDERMLLHYETRMKSHPHPERPDRVRAIMAGLASEGLYPGRCVLLPAREVTRTELRKVHSEAHVDAVEVTCKEDLSYFTPDTYANKDSSLAARLAAGISAELATAIVRGEAQNGFALVRPPGHHAEQVHVMGFCLHNNAAVAAKAAQEAGAKKVLIVDWDVHHGNGTQDIFNEDPTVLYVSLHRHEGGGFYPGTGAASEVGVGRGKGLSVNIPWICGGIGDSDYIYAFLHIVLPIAKQFAPDMTIISAGFDAAKGDPLGGCEVTPFGYAQMTSLLSSVSGGKILVVLEGGYNLRSISASAAAVIKVLLGDDPGPLPEDIQPTEAGALSMFDVFAIQSQYWPSLQIPLFVQNLEQMSPRGHGKELLLGELDHELESSPSEQVGKPVGSPPCLG</sequence>
<keyword evidence="13" id="KW-0539">Nucleus</keyword>
<feature type="region of interest" description="Disordered" evidence="15">
    <location>
        <begin position="682"/>
        <end position="701"/>
    </location>
</feature>
<comment type="caution">
    <text evidence="17">The sequence shown here is derived from an EMBL/GenBank/DDBJ whole genome shotgun (WGS) entry which is preliminary data.</text>
</comment>
<comment type="subcellular location">
    <subcellularLocation>
        <location evidence="2">Nucleus</location>
    </subcellularLocation>
</comment>
<keyword evidence="18" id="KW-1185">Reference proteome</keyword>
<accession>A0ABD3H0H2</accession>
<dbReference type="InterPro" id="IPR001876">
    <property type="entry name" value="Znf_RanBP2"/>
</dbReference>
<dbReference type="SUPFAM" id="SSF52768">
    <property type="entry name" value="Arginase/deacetylase"/>
    <property type="match status" value="1"/>
</dbReference>
<evidence type="ECO:0000259" key="16">
    <source>
        <dbReference type="PROSITE" id="PS01358"/>
    </source>
</evidence>
<evidence type="ECO:0000256" key="12">
    <source>
        <dbReference type="ARBA" id="ARBA00023163"/>
    </source>
</evidence>
<evidence type="ECO:0000256" key="1">
    <source>
        <dbReference type="ARBA" id="ARBA00001947"/>
    </source>
</evidence>
<dbReference type="InterPro" id="IPR037138">
    <property type="entry name" value="His_deacetylse_dom_sf"/>
</dbReference>
<evidence type="ECO:0000256" key="13">
    <source>
        <dbReference type="ARBA" id="ARBA00023242"/>
    </source>
</evidence>
<dbReference type="Gene3D" id="3.40.800.20">
    <property type="entry name" value="Histone deacetylase domain"/>
    <property type="match status" value="1"/>
</dbReference>
<evidence type="ECO:0000256" key="8">
    <source>
        <dbReference type="ARBA" id="ARBA00022801"/>
    </source>
</evidence>
<keyword evidence="5" id="KW-0678">Repressor</keyword>
<comment type="catalytic activity">
    <reaction evidence="14">
        <text>N(6)-acetyl-L-lysyl-[histone] + H2O = L-lysyl-[histone] + acetate</text>
        <dbReference type="Rhea" id="RHEA:58196"/>
        <dbReference type="Rhea" id="RHEA-COMP:9845"/>
        <dbReference type="Rhea" id="RHEA-COMP:11338"/>
        <dbReference type="ChEBI" id="CHEBI:15377"/>
        <dbReference type="ChEBI" id="CHEBI:29969"/>
        <dbReference type="ChEBI" id="CHEBI:30089"/>
        <dbReference type="ChEBI" id="CHEBI:61930"/>
        <dbReference type="EC" id="3.5.1.98"/>
    </reaction>
    <physiologicalReaction direction="left-to-right" evidence="14">
        <dbReference type="Rhea" id="RHEA:58197"/>
    </physiologicalReaction>
</comment>
<protein>
    <recommendedName>
        <fullName evidence="4">histone deacetylase</fullName>
        <ecNumber evidence="4">3.5.1.98</ecNumber>
    </recommendedName>
</protein>
<dbReference type="InterPro" id="IPR000286">
    <property type="entry name" value="HDACs"/>
</dbReference>
<keyword evidence="7" id="KW-0863">Zinc-finger</keyword>
<dbReference type="Proteomes" id="UP001633002">
    <property type="component" value="Unassembled WGS sequence"/>
</dbReference>
<dbReference type="FunFam" id="3.40.800.20:FF:000014">
    <property type="entry name" value="Histone deacetylase 15"/>
    <property type="match status" value="1"/>
</dbReference>
<evidence type="ECO:0000256" key="11">
    <source>
        <dbReference type="ARBA" id="ARBA00023015"/>
    </source>
</evidence>
<name>A0ABD3H0H2_9MARC</name>
<evidence type="ECO:0000256" key="10">
    <source>
        <dbReference type="ARBA" id="ARBA00022853"/>
    </source>
</evidence>
<dbReference type="AlphaFoldDB" id="A0ABD3H0H2"/>
<dbReference type="CDD" id="cd09992">
    <property type="entry name" value="HDAC_classII"/>
    <property type="match status" value="1"/>
</dbReference>
<evidence type="ECO:0000256" key="6">
    <source>
        <dbReference type="ARBA" id="ARBA00022723"/>
    </source>
</evidence>
<organism evidence="17 18">
    <name type="scientific">Riccia sorocarpa</name>
    <dbReference type="NCBI Taxonomy" id="122646"/>
    <lineage>
        <taxon>Eukaryota</taxon>
        <taxon>Viridiplantae</taxon>
        <taxon>Streptophyta</taxon>
        <taxon>Embryophyta</taxon>
        <taxon>Marchantiophyta</taxon>
        <taxon>Marchantiopsida</taxon>
        <taxon>Marchantiidae</taxon>
        <taxon>Marchantiales</taxon>
        <taxon>Ricciaceae</taxon>
        <taxon>Riccia</taxon>
    </lineage>
</organism>
<dbReference type="Pfam" id="PF00850">
    <property type="entry name" value="Hist_deacetyl"/>
    <property type="match status" value="1"/>
</dbReference>
<keyword evidence="8" id="KW-0378">Hydrolase</keyword>
<evidence type="ECO:0000256" key="4">
    <source>
        <dbReference type="ARBA" id="ARBA00012111"/>
    </source>
</evidence>
<dbReference type="PRINTS" id="PR01270">
    <property type="entry name" value="HDASUPER"/>
</dbReference>
<evidence type="ECO:0000256" key="14">
    <source>
        <dbReference type="ARBA" id="ARBA00049416"/>
    </source>
</evidence>
<evidence type="ECO:0000256" key="5">
    <source>
        <dbReference type="ARBA" id="ARBA00022491"/>
    </source>
</evidence>
<keyword evidence="11" id="KW-0805">Transcription regulation</keyword>
<dbReference type="EC" id="3.5.1.98" evidence="4"/>
<keyword evidence="12" id="KW-0804">Transcription</keyword>
<dbReference type="InterPro" id="IPR023696">
    <property type="entry name" value="Ureohydrolase_dom_sf"/>
</dbReference>
<reference evidence="17 18" key="1">
    <citation type="submission" date="2024-09" db="EMBL/GenBank/DDBJ databases">
        <title>Chromosome-scale assembly of Riccia sorocarpa.</title>
        <authorList>
            <person name="Paukszto L."/>
        </authorList>
    </citation>
    <scope>NUCLEOTIDE SEQUENCE [LARGE SCALE GENOMIC DNA]</scope>
    <source>
        <strain evidence="17">LP-2024</strain>
        <tissue evidence="17">Aerial parts of the thallus</tissue>
    </source>
</reference>
<feature type="domain" description="RanBP2-type" evidence="16">
    <location>
        <begin position="225"/>
        <end position="244"/>
    </location>
</feature>
<comment type="similarity">
    <text evidence="3">Belongs to the histone deacetylase family. HD type 2 subfamily.</text>
</comment>
<dbReference type="GO" id="GO:0005737">
    <property type="term" value="C:cytoplasm"/>
    <property type="evidence" value="ECO:0007669"/>
    <property type="project" value="UniProtKB-ARBA"/>
</dbReference>
<keyword evidence="9" id="KW-0862">Zinc</keyword>
<keyword evidence="10" id="KW-0156">Chromatin regulator</keyword>
<dbReference type="GO" id="GO:0010468">
    <property type="term" value="P:regulation of gene expression"/>
    <property type="evidence" value="ECO:0007669"/>
    <property type="project" value="UniProtKB-ARBA"/>
</dbReference>
<feature type="region of interest" description="Disordered" evidence="15">
    <location>
        <begin position="255"/>
        <end position="274"/>
    </location>
</feature>
<dbReference type="GO" id="GO:0141221">
    <property type="term" value="F:histone deacetylase activity, hydrolytic mechanism"/>
    <property type="evidence" value="ECO:0007669"/>
    <property type="project" value="UniProtKB-EC"/>
</dbReference>
<dbReference type="EMBL" id="JBJQOH010000006">
    <property type="protein sequence ID" value="KAL3684286.1"/>
    <property type="molecule type" value="Genomic_DNA"/>
</dbReference>
<dbReference type="PROSITE" id="PS01358">
    <property type="entry name" value="ZF_RANBP2_1"/>
    <property type="match status" value="1"/>
</dbReference>
<comment type="cofactor">
    <cofactor evidence="1">
        <name>Zn(2+)</name>
        <dbReference type="ChEBI" id="CHEBI:29105"/>
    </cofactor>
</comment>
<keyword evidence="6" id="KW-0479">Metal-binding</keyword>
<dbReference type="PANTHER" id="PTHR10625:SF5">
    <property type="entry name" value="HISTONE DEACETYLASE"/>
    <property type="match status" value="1"/>
</dbReference>
<dbReference type="InterPro" id="IPR023801">
    <property type="entry name" value="His_deacetylse_dom"/>
</dbReference>
<dbReference type="PANTHER" id="PTHR10625">
    <property type="entry name" value="HISTONE DEACETYLASE HDAC1-RELATED"/>
    <property type="match status" value="1"/>
</dbReference>
<dbReference type="GO" id="GO:0005634">
    <property type="term" value="C:nucleus"/>
    <property type="evidence" value="ECO:0007669"/>
    <property type="project" value="UniProtKB-SubCell"/>
</dbReference>
<evidence type="ECO:0000256" key="2">
    <source>
        <dbReference type="ARBA" id="ARBA00004123"/>
    </source>
</evidence>
<gene>
    <name evidence="17" type="ORF">R1sor_002308</name>
</gene>
<evidence type="ECO:0000256" key="3">
    <source>
        <dbReference type="ARBA" id="ARBA00007738"/>
    </source>
</evidence>
<evidence type="ECO:0000256" key="9">
    <source>
        <dbReference type="ARBA" id="ARBA00022833"/>
    </source>
</evidence>
<dbReference type="GO" id="GO:0008270">
    <property type="term" value="F:zinc ion binding"/>
    <property type="evidence" value="ECO:0007669"/>
    <property type="project" value="UniProtKB-KW"/>
</dbReference>
<evidence type="ECO:0000313" key="18">
    <source>
        <dbReference type="Proteomes" id="UP001633002"/>
    </source>
</evidence>
<evidence type="ECO:0000256" key="7">
    <source>
        <dbReference type="ARBA" id="ARBA00022771"/>
    </source>
</evidence>
<proteinExistence type="inferred from homology"/>
<evidence type="ECO:0000313" key="17">
    <source>
        <dbReference type="EMBL" id="KAL3684286.1"/>
    </source>
</evidence>
<feature type="compositionally biased region" description="Low complexity" evidence="15">
    <location>
        <begin position="259"/>
        <end position="274"/>
    </location>
</feature>
<evidence type="ECO:0000256" key="15">
    <source>
        <dbReference type="SAM" id="MobiDB-lite"/>
    </source>
</evidence>